<dbReference type="Gene3D" id="3.40.50.1100">
    <property type="match status" value="2"/>
</dbReference>
<dbReference type="NCBIfam" id="TIGR00260">
    <property type="entry name" value="thrC"/>
    <property type="match status" value="1"/>
</dbReference>
<evidence type="ECO:0000256" key="2">
    <source>
        <dbReference type="ARBA" id="ARBA00005517"/>
    </source>
</evidence>
<proteinExistence type="inferred from homology"/>
<keyword evidence="8" id="KW-1185">Reference proteome</keyword>
<evidence type="ECO:0000256" key="1">
    <source>
        <dbReference type="ARBA" id="ARBA00001933"/>
    </source>
</evidence>
<keyword evidence="7" id="KW-0456">Lyase</keyword>
<dbReference type="EMBL" id="JAGGJX010000001">
    <property type="protein sequence ID" value="MBP1853893.1"/>
    <property type="molecule type" value="Genomic_DNA"/>
</dbReference>
<evidence type="ECO:0000256" key="4">
    <source>
        <dbReference type="NCBIfam" id="TIGR00260"/>
    </source>
</evidence>
<comment type="similarity">
    <text evidence="2">Belongs to the threonine synthase family.</text>
</comment>
<dbReference type="EC" id="4.2.3.1" evidence="4"/>
<dbReference type="InterPro" id="IPR001926">
    <property type="entry name" value="TrpB-like_PALP"/>
</dbReference>
<dbReference type="GO" id="GO:0004795">
    <property type="term" value="F:threonine synthase activity"/>
    <property type="evidence" value="ECO:0007669"/>
    <property type="project" value="UniProtKB-EC"/>
</dbReference>
<evidence type="ECO:0000313" key="7">
    <source>
        <dbReference type="EMBL" id="MBP1853893.1"/>
    </source>
</evidence>
<comment type="caution">
    <text evidence="7">The sequence shown here is derived from an EMBL/GenBank/DDBJ whole genome shotgun (WGS) entry which is preliminary data.</text>
</comment>
<dbReference type="InterPro" id="IPR037158">
    <property type="entry name" value="Thr_synth_N_sf"/>
</dbReference>
<dbReference type="Pfam" id="PF14821">
    <property type="entry name" value="Thr_synth_N"/>
    <property type="match status" value="1"/>
</dbReference>
<evidence type="ECO:0000313" key="8">
    <source>
        <dbReference type="Proteomes" id="UP000767291"/>
    </source>
</evidence>
<dbReference type="PANTHER" id="PTHR43515">
    <property type="entry name" value="THREONINE SYNTHASE-LIKE 1"/>
    <property type="match status" value="1"/>
</dbReference>
<dbReference type="InterPro" id="IPR029144">
    <property type="entry name" value="Thr_synth_N"/>
</dbReference>
<sequence length="493" mass="55311">MDFISTRGNTDISASSQAIIKGISNDGGLYVPTHFPNITDKLKNYVGKTYSQIAFDILKEFLTDFKDDEIKECINNAYGNKFKYENAVNLNKVNGSYFLELYHGPTLAFKDMALTIMPYLLKTAIQKRGLNKEVVILTATSGDTGKAALEGFMDVENTKIVVFFPEDGVSAVQKLQMKTQKGKNTHVVGIRGNFDDAQSGVKNIFSDKEFEGELSNSGYVLSSANSINIGRLLPQVVYYFYSYMNLVSTGEISLNDKINFVVPTGNFGNILAGYYAKQMGLPINKLICASNDNNVLYDFFATGKYDKNRSLKLTSSPSMDILISSNLERLLFEVCDRDQSTVKNLMNKLSSKGVYEIDEDMKNNLDSFSAEYSDEESVRKTIKKVFDNFDYLIDTHTAVAYNCYEKYVQKTSDDTKTVIVSTANPYKFSEDVLDSLGYKDSNLDDFEIVGKLRDVSNVEIPDSILKLKDAEILHNSISDKDKLKSEIKKFLKV</sequence>
<evidence type="ECO:0000259" key="5">
    <source>
        <dbReference type="Pfam" id="PF00291"/>
    </source>
</evidence>
<dbReference type="InterPro" id="IPR004450">
    <property type="entry name" value="Thr_synthase-like"/>
</dbReference>
<protein>
    <recommendedName>
        <fullName evidence="4">Threonine synthase</fullName>
        <ecNumber evidence="4">4.2.3.1</ecNumber>
    </recommendedName>
</protein>
<evidence type="ECO:0000256" key="3">
    <source>
        <dbReference type="ARBA" id="ARBA00022898"/>
    </source>
</evidence>
<dbReference type="RefSeq" id="WP_209455510.1">
    <property type="nucleotide sequence ID" value="NZ_BAAACS010000017.1"/>
</dbReference>
<dbReference type="Proteomes" id="UP000767291">
    <property type="component" value="Unassembled WGS sequence"/>
</dbReference>
<comment type="cofactor">
    <cofactor evidence="1">
        <name>pyridoxal 5'-phosphate</name>
        <dbReference type="ChEBI" id="CHEBI:597326"/>
    </cofactor>
</comment>
<keyword evidence="3" id="KW-0663">Pyridoxal phosphate</keyword>
<dbReference type="InterPro" id="IPR036052">
    <property type="entry name" value="TrpB-like_PALP_sf"/>
</dbReference>
<reference evidence="7 8" key="1">
    <citation type="submission" date="2021-03" db="EMBL/GenBank/DDBJ databases">
        <title>Genomic Encyclopedia of Type Strains, Phase IV (KMG-IV): sequencing the most valuable type-strain genomes for metagenomic binning, comparative biology and taxonomic classification.</title>
        <authorList>
            <person name="Goeker M."/>
        </authorList>
    </citation>
    <scope>NUCLEOTIDE SEQUENCE [LARGE SCALE GENOMIC DNA]</scope>
    <source>
        <strain evidence="7 8">DSM 1289</strain>
    </source>
</reference>
<accession>A0ABS4E7G7</accession>
<dbReference type="CDD" id="cd01560">
    <property type="entry name" value="Thr-synth_2"/>
    <property type="match status" value="1"/>
</dbReference>
<name>A0ABS4E7G7_9FIRM</name>
<feature type="domain" description="Tryptophan synthase beta chain-like PALP" evidence="5">
    <location>
        <begin position="97"/>
        <end position="420"/>
    </location>
</feature>
<feature type="domain" description="Threonine synthase N-terminal" evidence="6">
    <location>
        <begin position="3"/>
        <end position="78"/>
    </location>
</feature>
<dbReference type="SUPFAM" id="SSF53686">
    <property type="entry name" value="Tryptophan synthase beta subunit-like PLP-dependent enzymes"/>
    <property type="match status" value="1"/>
</dbReference>
<organism evidence="7 8">
    <name type="scientific">Metaclostridioides mangenotii</name>
    <dbReference type="NCBI Taxonomy" id="1540"/>
    <lineage>
        <taxon>Bacteria</taxon>
        <taxon>Bacillati</taxon>
        <taxon>Bacillota</taxon>
        <taxon>Clostridia</taxon>
        <taxon>Peptostreptococcales</taxon>
        <taxon>Peptostreptococcaceae</taxon>
        <taxon>Metaclostridioides</taxon>
    </lineage>
</organism>
<dbReference type="Gene3D" id="3.90.1380.10">
    <property type="entry name" value="Threonine synthase, N-terminal domain"/>
    <property type="match status" value="1"/>
</dbReference>
<dbReference type="PANTHER" id="PTHR43515:SF1">
    <property type="entry name" value="THREONINE SYNTHASE-LIKE 1"/>
    <property type="match status" value="1"/>
</dbReference>
<evidence type="ECO:0000259" key="6">
    <source>
        <dbReference type="Pfam" id="PF14821"/>
    </source>
</evidence>
<dbReference type="Pfam" id="PF00291">
    <property type="entry name" value="PALP"/>
    <property type="match status" value="1"/>
</dbReference>
<gene>
    <name evidence="7" type="ORF">J2Z43_000283</name>
</gene>